<name>A0A4R2QA21_9PSEU</name>
<dbReference type="EMBL" id="SLXQ01000015">
    <property type="protein sequence ID" value="TCP45770.1"/>
    <property type="molecule type" value="Genomic_DNA"/>
</dbReference>
<feature type="compositionally biased region" description="Polar residues" evidence="1">
    <location>
        <begin position="385"/>
        <end position="397"/>
    </location>
</feature>
<feature type="domain" description="VWFA" evidence="4">
    <location>
        <begin position="41"/>
        <end position="228"/>
    </location>
</feature>
<dbReference type="InterPro" id="IPR036465">
    <property type="entry name" value="vWFA_dom_sf"/>
</dbReference>
<comment type="caution">
    <text evidence="5">The sequence shown here is derived from an EMBL/GenBank/DDBJ whole genome shotgun (WGS) entry which is preliminary data.</text>
</comment>
<dbReference type="PROSITE" id="PS51318">
    <property type="entry name" value="TAT"/>
    <property type="match status" value="1"/>
</dbReference>
<dbReference type="Pfam" id="PF00092">
    <property type="entry name" value="VWA"/>
    <property type="match status" value="1"/>
</dbReference>
<keyword evidence="2" id="KW-1133">Transmembrane helix</keyword>
<dbReference type="AlphaFoldDB" id="A0A4R2QA21"/>
<evidence type="ECO:0000259" key="4">
    <source>
        <dbReference type="PROSITE" id="PS50234"/>
    </source>
</evidence>
<feature type="region of interest" description="Disordered" evidence="1">
    <location>
        <begin position="376"/>
        <end position="414"/>
    </location>
</feature>
<feature type="region of interest" description="Disordered" evidence="1">
    <location>
        <begin position="548"/>
        <end position="577"/>
    </location>
</feature>
<evidence type="ECO:0000313" key="5">
    <source>
        <dbReference type="EMBL" id="TCP45770.1"/>
    </source>
</evidence>
<feature type="transmembrane region" description="Helical" evidence="2">
    <location>
        <begin position="585"/>
        <end position="605"/>
    </location>
</feature>
<keyword evidence="2" id="KW-0472">Membrane</keyword>
<gene>
    <name evidence="5" type="ORF">EV191_11550</name>
</gene>
<protein>
    <submittedName>
        <fullName evidence="5">Ca-activated chloride channel family protein</fullName>
    </submittedName>
</protein>
<feature type="chain" id="PRO_5039444851" evidence="3">
    <location>
        <begin position="26"/>
        <end position="622"/>
    </location>
</feature>
<evidence type="ECO:0000256" key="3">
    <source>
        <dbReference type="SAM" id="SignalP"/>
    </source>
</evidence>
<keyword evidence="2" id="KW-0812">Transmembrane</keyword>
<feature type="signal peptide" evidence="3">
    <location>
        <begin position="1"/>
        <end position="25"/>
    </location>
</feature>
<proteinExistence type="predicted"/>
<dbReference type="Gene3D" id="3.40.50.410">
    <property type="entry name" value="von Willebrand factor, type A domain"/>
    <property type="match status" value="1"/>
</dbReference>
<keyword evidence="3" id="KW-0732">Signal</keyword>
<organism evidence="5 6">
    <name type="scientific">Tamaricihabitans halophyticus</name>
    <dbReference type="NCBI Taxonomy" id="1262583"/>
    <lineage>
        <taxon>Bacteria</taxon>
        <taxon>Bacillati</taxon>
        <taxon>Actinomycetota</taxon>
        <taxon>Actinomycetes</taxon>
        <taxon>Pseudonocardiales</taxon>
        <taxon>Pseudonocardiaceae</taxon>
        <taxon>Tamaricihabitans</taxon>
    </lineage>
</organism>
<accession>A0A4R2QA21</accession>
<keyword evidence="6" id="KW-1185">Reference proteome</keyword>
<evidence type="ECO:0000256" key="1">
    <source>
        <dbReference type="SAM" id="MobiDB-lite"/>
    </source>
</evidence>
<dbReference type="RefSeq" id="WP_165913084.1">
    <property type="nucleotide sequence ID" value="NZ_SLXQ01000015.1"/>
</dbReference>
<dbReference type="SUPFAM" id="SSF53300">
    <property type="entry name" value="vWA-like"/>
    <property type="match status" value="1"/>
</dbReference>
<dbReference type="InterPro" id="IPR006311">
    <property type="entry name" value="TAT_signal"/>
</dbReference>
<sequence>MRSRRTNRRMLAGAGMLCAALAVGAAGPPAAAQQQEQQLAPVMVTLDASGSMADTLPSGGTKMDAAKSALTGLVDSVDETAELGLQVYGSQTGESPEEKAEGCTDVVTAQPVGPVEPDTIKQAVNDVEPSGYTPIGAALRAASDELPSEGPRAVVLISDGLDTCAPPDPCEVASELAEDGVDLSVHAVGFQVDAKAREQLSCIAESTGGSYTDASDEGQLEEELPEVVKQAQRTYEAQGTPITGTEDFPNAPSMTPGQHLDTIDAGQTKYYRLAVPENYTAHVSATSIIPNDENNMGVPRLYTRIFDEARKQCAENFDIQSMWQPHLTSTMSWNPQEDSGDCNPGDEVYFAVEREGPDDTKHWTYELELMVTLEPPVTGSAGPKANSTDVPFQQPSGTEKPVTGGGSFNDATELPGSGVYVDEMRLGEMATYKVKLDWGESVSAQTNVDGRGIDDVITVDTTLRTPQRSLTSESVTQHVYLNDNQDSAQPATMARVLYDNRAEGYPSLAGWHYITLQSSTGESDESMPVRLSVSKGGERVEAPAYANAEGMPAGPVTNTEDTRNDAQHDVTAQAQTEQVSGPPTWFWILISAIGGGALLTGGLLLGRQRKRNSRRANQPLNY</sequence>
<dbReference type="SMART" id="SM00327">
    <property type="entry name" value="VWA"/>
    <property type="match status" value="1"/>
</dbReference>
<dbReference type="PROSITE" id="PS50234">
    <property type="entry name" value="VWFA"/>
    <property type="match status" value="1"/>
</dbReference>
<evidence type="ECO:0000256" key="2">
    <source>
        <dbReference type="SAM" id="Phobius"/>
    </source>
</evidence>
<dbReference type="Proteomes" id="UP000294911">
    <property type="component" value="Unassembled WGS sequence"/>
</dbReference>
<reference evidence="5 6" key="1">
    <citation type="submission" date="2019-03" db="EMBL/GenBank/DDBJ databases">
        <title>Genomic Encyclopedia of Type Strains, Phase IV (KMG-IV): sequencing the most valuable type-strain genomes for metagenomic binning, comparative biology and taxonomic classification.</title>
        <authorList>
            <person name="Goeker M."/>
        </authorList>
    </citation>
    <scope>NUCLEOTIDE SEQUENCE [LARGE SCALE GENOMIC DNA]</scope>
    <source>
        <strain evidence="5 6">DSM 45765</strain>
    </source>
</reference>
<dbReference type="InterPro" id="IPR002035">
    <property type="entry name" value="VWF_A"/>
</dbReference>
<evidence type="ECO:0000313" key="6">
    <source>
        <dbReference type="Proteomes" id="UP000294911"/>
    </source>
</evidence>